<dbReference type="EMBL" id="CP136865">
    <property type="protein sequence ID" value="WOJ98189.1"/>
    <property type="molecule type" value="Genomic_DNA"/>
</dbReference>
<keyword evidence="3" id="KW-1185">Reference proteome</keyword>
<gene>
    <name evidence="2" type="ORF">R0137_06385</name>
</gene>
<name>A0ABZ0IH74_9GAMM</name>
<dbReference type="RefSeq" id="WP_407329438.1">
    <property type="nucleotide sequence ID" value="NZ_CP136865.1"/>
</dbReference>
<dbReference type="Pfam" id="PF09722">
    <property type="entry name" value="Xre_MbcA_ParS_C"/>
    <property type="match status" value="1"/>
</dbReference>
<evidence type="ECO:0000259" key="1">
    <source>
        <dbReference type="Pfam" id="PF09722"/>
    </source>
</evidence>
<dbReference type="InterPro" id="IPR024467">
    <property type="entry name" value="Xre/MbcA/ParS-like_toxin-bd"/>
</dbReference>
<dbReference type="Proteomes" id="UP001626549">
    <property type="component" value="Chromosome"/>
</dbReference>
<sequence>MTRDSPYFDELFSRIASDDSGKAVDALFASSGEDLAATYHAGDTEAGHSGDVRSFVRELSRFFDGDEELTAEWLNSPLPALSGTYPKNLLSSEQGRFQVLRVLGTMRFGDPA</sequence>
<accession>A0ABZ0IH74</accession>
<evidence type="ECO:0000313" key="2">
    <source>
        <dbReference type="EMBL" id="WOJ98189.1"/>
    </source>
</evidence>
<feature type="domain" description="Antitoxin Xre/MbcA/ParS-like toxin-binding" evidence="1">
    <location>
        <begin position="63"/>
        <end position="109"/>
    </location>
</feature>
<evidence type="ECO:0000313" key="3">
    <source>
        <dbReference type="Proteomes" id="UP001626549"/>
    </source>
</evidence>
<organism evidence="2 3">
    <name type="scientific">Congregibacter brevis</name>
    <dbReference type="NCBI Taxonomy" id="3081201"/>
    <lineage>
        <taxon>Bacteria</taxon>
        <taxon>Pseudomonadati</taxon>
        <taxon>Pseudomonadota</taxon>
        <taxon>Gammaproteobacteria</taxon>
        <taxon>Cellvibrionales</taxon>
        <taxon>Halieaceae</taxon>
        <taxon>Congregibacter</taxon>
    </lineage>
</organism>
<reference evidence="2 3" key="1">
    <citation type="submission" date="2023-10" db="EMBL/GenBank/DDBJ databases">
        <title>Two novel species belonging to the OM43/NOR5 clade.</title>
        <authorList>
            <person name="Park M."/>
        </authorList>
    </citation>
    <scope>NUCLEOTIDE SEQUENCE [LARGE SCALE GENOMIC DNA]</scope>
    <source>
        <strain evidence="2 3">IMCC45268</strain>
    </source>
</reference>
<proteinExistence type="predicted"/>
<protein>
    <submittedName>
        <fullName evidence="2">MbcA/ParS/Xre antitoxin family protein</fullName>
    </submittedName>
</protein>